<dbReference type="InterPro" id="IPR018060">
    <property type="entry name" value="HTH_AraC"/>
</dbReference>
<protein>
    <submittedName>
        <fullName evidence="5">AraC-like DNA-binding protein</fullName>
    </submittedName>
</protein>
<reference evidence="5 6" key="1">
    <citation type="submission" date="2018-06" db="EMBL/GenBank/DDBJ databases">
        <title>Genomic Encyclopedia of Archaeal and Bacterial Type Strains, Phase II (KMG-II): from individual species to whole genera.</title>
        <authorList>
            <person name="Goeker M."/>
        </authorList>
    </citation>
    <scope>NUCLEOTIDE SEQUENCE [LARGE SCALE GENOMIC DNA]</scope>
    <source>
        <strain evidence="5 6">DSM 14825</strain>
    </source>
</reference>
<organism evidence="5 6">
    <name type="scientific">Pedobacter cryoconitis</name>
    <dbReference type="NCBI Taxonomy" id="188932"/>
    <lineage>
        <taxon>Bacteria</taxon>
        <taxon>Pseudomonadati</taxon>
        <taxon>Bacteroidota</taxon>
        <taxon>Sphingobacteriia</taxon>
        <taxon>Sphingobacteriales</taxon>
        <taxon>Sphingobacteriaceae</taxon>
        <taxon>Pedobacter</taxon>
    </lineage>
</organism>
<comment type="caution">
    <text evidence="5">The sequence shown here is derived from an EMBL/GenBank/DDBJ whole genome shotgun (WGS) entry which is preliminary data.</text>
</comment>
<accession>A0A327TA91</accession>
<dbReference type="EMBL" id="QLLR01000001">
    <property type="protein sequence ID" value="RAJ37325.1"/>
    <property type="molecule type" value="Genomic_DNA"/>
</dbReference>
<feature type="domain" description="HTH araC/xylS-type" evidence="4">
    <location>
        <begin position="221"/>
        <end position="317"/>
    </location>
</feature>
<keyword evidence="1" id="KW-0805">Transcription regulation</keyword>
<dbReference type="RefSeq" id="WP_111632041.1">
    <property type="nucleotide sequence ID" value="NZ_QLLR01000001.1"/>
</dbReference>
<dbReference type="OrthoDB" id="771407at2"/>
<dbReference type="AlphaFoldDB" id="A0A327TA91"/>
<keyword evidence="2 5" id="KW-0238">DNA-binding</keyword>
<dbReference type="Pfam" id="PF12833">
    <property type="entry name" value="HTH_18"/>
    <property type="match status" value="1"/>
</dbReference>
<dbReference type="PROSITE" id="PS01124">
    <property type="entry name" value="HTH_ARAC_FAMILY_2"/>
    <property type="match status" value="1"/>
</dbReference>
<evidence type="ECO:0000256" key="1">
    <source>
        <dbReference type="ARBA" id="ARBA00023015"/>
    </source>
</evidence>
<name>A0A327TA91_9SPHI</name>
<dbReference type="Proteomes" id="UP000249754">
    <property type="component" value="Unassembled WGS sequence"/>
</dbReference>
<dbReference type="InterPro" id="IPR050204">
    <property type="entry name" value="AraC_XylS_family_regulators"/>
</dbReference>
<dbReference type="SMART" id="SM00342">
    <property type="entry name" value="HTH_ARAC"/>
    <property type="match status" value="1"/>
</dbReference>
<evidence type="ECO:0000313" key="6">
    <source>
        <dbReference type="Proteomes" id="UP000249754"/>
    </source>
</evidence>
<evidence type="ECO:0000259" key="4">
    <source>
        <dbReference type="PROSITE" id="PS01124"/>
    </source>
</evidence>
<dbReference type="PANTHER" id="PTHR46796:SF13">
    <property type="entry name" value="HTH-TYPE TRANSCRIPTIONAL ACTIVATOR RHAS"/>
    <property type="match status" value="1"/>
</dbReference>
<dbReference type="GO" id="GO:0003700">
    <property type="term" value="F:DNA-binding transcription factor activity"/>
    <property type="evidence" value="ECO:0007669"/>
    <property type="project" value="InterPro"/>
</dbReference>
<dbReference type="PANTHER" id="PTHR46796">
    <property type="entry name" value="HTH-TYPE TRANSCRIPTIONAL ACTIVATOR RHAS-RELATED"/>
    <property type="match status" value="1"/>
</dbReference>
<dbReference type="GO" id="GO:0043565">
    <property type="term" value="F:sequence-specific DNA binding"/>
    <property type="evidence" value="ECO:0007669"/>
    <property type="project" value="InterPro"/>
</dbReference>
<dbReference type="InterPro" id="IPR009057">
    <property type="entry name" value="Homeodomain-like_sf"/>
</dbReference>
<dbReference type="Gene3D" id="1.10.10.60">
    <property type="entry name" value="Homeodomain-like"/>
    <property type="match status" value="1"/>
</dbReference>
<gene>
    <name evidence="5" type="ORF">LY11_00401</name>
</gene>
<evidence type="ECO:0000256" key="2">
    <source>
        <dbReference type="ARBA" id="ARBA00023125"/>
    </source>
</evidence>
<dbReference type="SUPFAM" id="SSF46689">
    <property type="entry name" value="Homeodomain-like"/>
    <property type="match status" value="1"/>
</dbReference>
<sequence length="317" mass="36785">MESPIRTCYSSETISVENATGRLPKNCLFPISYADAELTRLSAGTVVRQYVSNYHFYMEMYDLNLHIPLILSYTVEHPTMFLFGMLKGVVKFTTVNGQIITETNENTCYAATNKPGQYLSHFFTGSHCLLYIVFKEDWLKRSPERYPLLIDFLQKIETDDLLYAFMPQCPITGHIKETFYNLCKPTIIEKEIFEDIQAIRCKYLLIAYHAALIYKSNLPAYRVKDFLDANYGNSELSNEKLADEFNTTKKTLIRTFKTEFGISPYAYLINVRMKQAMQLFNNNVSVSMTYQQVGYADSRSFSKQFKIFFGYPPSEYQ</sequence>
<proteinExistence type="predicted"/>
<keyword evidence="3" id="KW-0804">Transcription</keyword>
<evidence type="ECO:0000256" key="3">
    <source>
        <dbReference type="ARBA" id="ARBA00023163"/>
    </source>
</evidence>
<evidence type="ECO:0000313" key="5">
    <source>
        <dbReference type="EMBL" id="RAJ37325.1"/>
    </source>
</evidence>